<feature type="chain" id="PRO_5047463392" evidence="1">
    <location>
        <begin position="21"/>
        <end position="213"/>
    </location>
</feature>
<organism evidence="2 3">
    <name type="scientific">Rahnella sp. (strain Y9602)</name>
    <dbReference type="NCBI Taxonomy" id="2703885"/>
    <lineage>
        <taxon>Bacteria</taxon>
        <taxon>Pseudomonadati</taxon>
        <taxon>Pseudomonadota</taxon>
        <taxon>Gammaproteobacteria</taxon>
        <taxon>Enterobacterales</taxon>
        <taxon>Yersiniaceae</taxon>
        <taxon>Rahnella</taxon>
    </lineage>
</organism>
<comment type="caution">
    <text evidence="2">The sequence shown here is derived from an EMBL/GenBank/DDBJ whole genome shotgun (WGS) entry which is preliminary data.</text>
</comment>
<dbReference type="Proteomes" id="UP001598201">
    <property type="component" value="Unassembled WGS sequence"/>
</dbReference>
<name>A0ABW6CGV5_RAHSY</name>
<evidence type="ECO:0000313" key="2">
    <source>
        <dbReference type="EMBL" id="MFD3227148.1"/>
    </source>
</evidence>
<sequence>MKLTFLLPFFCLMAPLAAHATVADQIAALEKSKTQTNWSPALPDLGLPQARIPSNRAPHMMTLTDGREVNLNNYAIVVFMQRGCPYSAKFDPKLKQWSEEVGIKVYPYTLDGYGDTSFPVALIPRKRGANEPLAGEIMTFFGNGLPIATPTTFLVNVATPRPDNTIAAFPLYQGDTDMGTLSQRVALMIEADIDNLPSNTLGQVPSSQAITPQ</sequence>
<keyword evidence="3" id="KW-1185">Reference proteome</keyword>
<keyword evidence="1" id="KW-0732">Signal</keyword>
<protein>
    <submittedName>
        <fullName evidence="2">F-type conjugal transfer protein TrbB</fullName>
    </submittedName>
</protein>
<reference evidence="2 3" key="1">
    <citation type="submission" date="2024-09" db="EMBL/GenBank/DDBJ databases">
        <title>Genomes of Rahnella.</title>
        <authorList>
            <person name="Mnguni F.C."/>
            <person name="Shin G.Y."/>
            <person name="Coutinho T."/>
        </authorList>
    </citation>
    <scope>NUCLEOTIDE SEQUENCE [LARGE SCALE GENOMIC DNA]</scope>
    <source>
        <strain evidence="2 3">20WA0057</strain>
    </source>
</reference>
<dbReference type="SUPFAM" id="SSF52833">
    <property type="entry name" value="Thioredoxin-like"/>
    <property type="match status" value="1"/>
</dbReference>
<accession>A0ABW6CGV5</accession>
<dbReference type="InterPro" id="IPR036249">
    <property type="entry name" value="Thioredoxin-like_sf"/>
</dbReference>
<evidence type="ECO:0000313" key="3">
    <source>
        <dbReference type="Proteomes" id="UP001598201"/>
    </source>
</evidence>
<dbReference type="RefSeq" id="WP_379672458.1">
    <property type="nucleotide sequence ID" value="NZ_JBHUCJ010000152.1"/>
</dbReference>
<feature type="signal peptide" evidence="1">
    <location>
        <begin position="1"/>
        <end position="20"/>
    </location>
</feature>
<gene>
    <name evidence="2" type="primary">trbB</name>
    <name evidence="2" type="ORF">ACFPK4_26830</name>
</gene>
<dbReference type="EMBL" id="JBHUCJ010000152">
    <property type="protein sequence ID" value="MFD3227148.1"/>
    <property type="molecule type" value="Genomic_DNA"/>
</dbReference>
<dbReference type="NCBIfam" id="NF010288">
    <property type="entry name" value="PRK13728.1"/>
    <property type="match status" value="1"/>
</dbReference>
<evidence type="ECO:0000256" key="1">
    <source>
        <dbReference type="SAM" id="SignalP"/>
    </source>
</evidence>
<proteinExistence type="predicted"/>